<proteinExistence type="predicted"/>
<protein>
    <submittedName>
        <fullName evidence="1">Uncharacterized protein</fullName>
    </submittedName>
</protein>
<keyword evidence="2" id="KW-1185">Reference proteome</keyword>
<name>A0ABR2EFH7_9ROSI</name>
<evidence type="ECO:0000313" key="1">
    <source>
        <dbReference type="EMBL" id="KAK8558611.1"/>
    </source>
</evidence>
<evidence type="ECO:0000313" key="2">
    <source>
        <dbReference type="Proteomes" id="UP001472677"/>
    </source>
</evidence>
<reference evidence="1 2" key="1">
    <citation type="journal article" date="2024" name="G3 (Bethesda)">
        <title>Genome assembly of Hibiscus sabdariffa L. provides insights into metabolisms of medicinal natural products.</title>
        <authorList>
            <person name="Kim T."/>
        </authorList>
    </citation>
    <scope>NUCLEOTIDE SEQUENCE [LARGE SCALE GENOMIC DNA]</scope>
    <source>
        <strain evidence="1">TK-2024</strain>
        <tissue evidence="1">Old leaves</tissue>
    </source>
</reference>
<organism evidence="1 2">
    <name type="scientific">Hibiscus sabdariffa</name>
    <name type="common">roselle</name>
    <dbReference type="NCBI Taxonomy" id="183260"/>
    <lineage>
        <taxon>Eukaryota</taxon>
        <taxon>Viridiplantae</taxon>
        <taxon>Streptophyta</taxon>
        <taxon>Embryophyta</taxon>
        <taxon>Tracheophyta</taxon>
        <taxon>Spermatophyta</taxon>
        <taxon>Magnoliopsida</taxon>
        <taxon>eudicotyledons</taxon>
        <taxon>Gunneridae</taxon>
        <taxon>Pentapetalae</taxon>
        <taxon>rosids</taxon>
        <taxon>malvids</taxon>
        <taxon>Malvales</taxon>
        <taxon>Malvaceae</taxon>
        <taxon>Malvoideae</taxon>
        <taxon>Hibiscus</taxon>
    </lineage>
</organism>
<sequence>MMDYRKLGVEKLEELFDKVRDVVILHEEPISKGKFLYAVGEAGSTYIIVVHSCMDFEVKISKPSHL</sequence>
<dbReference type="Proteomes" id="UP001472677">
    <property type="component" value="Unassembled WGS sequence"/>
</dbReference>
<comment type="caution">
    <text evidence="1">The sequence shown here is derived from an EMBL/GenBank/DDBJ whole genome shotgun (WGS) entry which is preliminary data.</text>
</comment>
<dbReference type="EMBL" id="JBBPBM010000015">
    <property type="protein sequence ID" value="KAK8558611.1"/>
    <property type="molecule type" value="Genomic_DNA"/>
</dbReference>
<gene>
    <name evidence="1" type="ORF">V6N12_041912</name>
</gene>
<accession>A0ABR2EFH7</accession>